<feature type="region of interest" description="Disordered" evidence="1">
    <location>
        <begin position="197"/>
        <end position="222"/>
    </location>
</feature>
<keyword evidence="4" id="KW-1185">Reference proteome</keyword>
<dbReference type="SMART" id="SM00256">
    <property type="entry name" value="FBOX"/>
    <property type="match status" value="1"/>
</dbReference>
<comment type="caution">
    <text evidence="3">The sequence shown here is derived from an EMBL/GenBank/DDBJ whole genome shotgun (WGS) entry which is preliminary data.</text>
</comment>
<protein>
    <recommendedName>
        <fullName evidence="2">F-box domain-containing protein</fullName>
    </recommendedName>
</protein>
<evidence type="ECO:0000256" key="1">
    <source>
        <dbReference type="SAM" id="MobiDB-lite"/>
    </source>
</evidence>
<reference evidence="3" key="1">
    <citation type="submission" date="2020-05" db="EMBL/GenBank/DDBJ databases">
        <title>Mycena genomes resolve the evolution of fungal bioluminescence.</title>
        <authorList>
            <person name="Tsai I.J."/>
        </authorList>
    </citation>
    <scope>NUCLEOTIDE SEQUENCE</scope>
    <source>
        <strain evidence="3">160909Yilan</strain>
    </source>
</reference>
<feature type="compositionally biased region" description="Polar residues" evidence="1">
    <location>
        <begin position="201"/>
        <end position="216"/>
    </location>
</feature>
<evidence type="ECO:0000259" key="2">
    <source>
        <dbReference type="PROSITE" id="PS50181"/>
    </source>
</evidence>
<dbReference type="EMBL" id="JACAZH010000016">
    <property type="protein sequence ID" value="KAF7349488.1"/>
    <property type="molecule type" value="Genomic_DNA"/>
</dbReference>
<dbReference type="Gene3D" id="1.20.1280.50">
    <property type="match status" value="1"/>
</dbReference>
<organism evidence="3 4">
    <name type="scientific">Mycena sanguinolenta</name>
    <dbReference type="NCBI Taxonomy" id="230812"/>
    <lineage>
        <taxon>Eukaryota</taxon>
        <taxon>Fungi</taxon>
        <taxon>Dikarya</taxon>
        <taxon>Basidiomycota</taxon>
        <taxon>Agaricomycotina</taxon>
        <taxon>Agaricomycetes</taxon>
        <taxon>Agaricomycetidae</taxon>
        <taxon>Agaricales</taxon>
        <taxon>Marasmiineae</taxon>
        <taxon>Mycenaceae</taxon>
        <taxon>Mycena</taxon>
    </lineage>
</organism>
<dbReference type="PROSITE" id="PS50181">
    <property type="entry name" value="FBOX"/>
    <property type="match status" value="1"/>
</dbReference>
<feature type="region of interest" description="Disordered" evidence="1">
    <location>
        <begin position="435"/>
        <end position="471"/>
    </location>
</feature>
<dbReference type="InterPro" id="IPR001810">
    <property type="entry name" value="F-box_dom"/>
</dbReference>
<accession>A0A8H6XWG3</accession>
<dbReference type="SUPFAM" id="SSF81383">
    <property type="entry name" value="F-box domain"/>
    <property type="match status" value="1"/>
</dbReference>
<sequence>MSRCIHLKSMSTPLLLSDLPADIIFSIFACCDIASVVSVSQTCRCLYALAFEKSVWLALLDDLRRRCILDRNCTPNLETLSTAEMIEVVKRLMTGPQTWTPGEFDSVAEISRKITLHPAITLAGAGDNTAKLLGSGRYILFTNSFRLQCWSVAEDRLIWTYTSIGDLDPEDIEVQAFAAEETDANLTIMVCIQTFPDNDPRQSTAPSYENRSSTGHMSVEPEDGARRADLIGLDTYTSEQLFLRAGSTPLTAHRSPFTGTFEHLSTPSVNFAPIIRPQTIPVVAPSHSLSPPPIWTQYRLGAAARTRNSVVKSTEHGAAASAWVVCRHVKEFLRLCRQHVPFLYIQEHITVLRILPLLESHSRALADETLSSTPRPMIPSKDLQGSRIAGVWLRCPEEQRKGREKCIVLPRRPRPFHAVPAELDIVGVTMQRCSTPLRPDTPSSVRVRRYPPRPGRLTSPPCRLPKGLSAV</sequence>
<evidence type="ECO:0000313" key="4">
    <source>
        <dbReference type="Proteomes" id="UP000623467"/>
    </source>
</evidence>
<dbReference type="Proteomes" id="UP000623467">
    <property type="component" value="Unassembled WGS sequence"/>
</dbReference>
<dbReference type="AlphaFoldDB" id="A0A8H6XWG3"/>
<dbReference type="OrthoDB" id="2688364at2759"/>
<evidence type="ECO:0000313" key="3">
    <source>
        <dbReference type="EMBL" id="KAF7349488.1"/>
    </source>
</evidence>
<name>A0A8H6XWG3_9AGAR</name>
<dbReference type="InterPro" id="IPR036047">
    <property type="entry name" value="F-box-like_dom_sf"/>
</dbReference>
<feature type="domain" description="F-box" evidence="2">
    <location>
        <begin position="13"/>
        <end position="59"/>
    </location>
</feature>
<gene>
    <name evidence="3" type="ORF">MSAN_01739100</name>
</gene>
<proteinExistence type="predicted"/>
<dbReference type="Pfam" id="PF12937">
    <property type="entry name" value="F-box-like"/>
    <property type="match status" value="1"/>
</dbReference>